<dbReference type="PANTHER" id="PTHR13237:SF9">
    <property type="entry name" value="NEUROGUIDIN"/>
    <property type="match status" value="1"/>
</dbReference>
<sequence length="281" mass="32058">VKTLSGRVRQGELPTEKGMSLLELKQQLMLQYLTDLSLLLEAKVQGIPLSSSTDDREEAPLTKEVIWDMAEIRVIMEKMKGAEQKSRYQIDKLIRAGMAAKEAEENESSGEPSATNMEDPYQFKPDPQSLVSQEEEDQEAQKEEKKMAPSKKGKTGDSSDAVPANADGTALYRAPKIAPVHWEEDTLKGKDRREARTEERRKQKVAQSRFMRDLVTELDERPEEEDAMGGVRSGYGGDDREQQRANEVESWEEDNFVRRIVKKSERKKQEKMALSNFDNEF</sequence>
<name>A0A4P9Y3U6_9FUNG</name>
<evidence type="ECO:0000256" key="1">
    <source>
        <dbReference type="SAM" id="MobiDB-lite"/>
    </source>
</evidence>
<dbReference type="AlphaFoldDB" id="A0A4P9Y3U6"/>
<feature type="compositionally biased region" description="Basic and acidic residues" evidence="1">
    <location>
        <begin position="181"/>
        <end position="201"/>
    </location>
</feature>
<dbReference type="EMBL" id="KZ987983">
    <property type="protein sequence ID" value="RKP13597.1"/>
    <property type="molecule type" value="Genomic_DNA"/>
</dbReference>
<feature type="non-terminal residue" evidence="2">
    <location>
        <position position="281"/>
    </location>
</feature>
<dbReference type="Pfam" id="PF04000">
    <property type="entry name" value="Sas10_Utp3"/>
    <property type="match status" value="1"/>
</dbReference>
<dbReference type="PANTHER" id="PTHR13237">
    <property type="entry name" value="SOMETHING ABOUT SILENCING PROTEIN 10-RELATED"/>
    <property type="match status" value="1"/>
</dbReference>
<feature type="compositionally biased region" description="Basic and acidic residues" evidence="1">
    <location>
        <begin position="237"/>
        <end position="247"/>
    </location>
</feature>
<protein>
    <submittedName>
        <fullName evidence="2">Uncharacterized protein</fullName>
    </submittedName>
</protein>
<dbReference type="GO" id="GO:0032040">
    <property type="term" value="C:small-subunit processome"/>
    <property type="evidence" value="ECO:0007669"/>
    <property type="project" value="TreeGrafter"/>
</dbReference>
<organism evidence="2 3">
    <name type="scientific">Piptocephalis cylindrospora</name>
    <dbReference type="NCBI Taxonomy" id="1907219"/>
    <lineage>
        <taxon>Eukaryota</taxon>
        <taxon>Fungi</taxon>
        <taxon>Fungi incertae sedis</taxon>
        <taxon>Zoopagomycota</taxon>
        <taxon>Zoopagomycotina</taxon>
        <taxon>Zoopagomycetes</taxon>
        <taxon>Zoopagales</taxon>
        <taxon>Piptocephalidaceae</taxon>
        <taxon>Piptocephalis</taxon>
    </lineage>
</organism>
<proteinExistence type="predicted"/>
<feature type="compositionally biased region" description="Basic and acidic residues" evidence="1">
    <location>
        <begin position="210"/>
        <end position="219"/>
    </location>
</feature>
<feature type="region of interest" description="Disordered" evidence="1">
    <location>
        <begin position="99"/>
        <end position="250"/>
    </location>
</feature>
<dbReference type="Proteomes" id="UP000267251">
    <property type="component" value="Unassembled WGS sequence"/>
</dbReference>
<evidence type="ECO:0000313" key="2">
    <source>
        <dbReference type="EMBL" id="RKP13597.1"/>
    </source>
</evidence>
<gene>
    <name evidence="2" type="ORF">BJ684DRAFT_4027</name>
</gene>
<feature type="non-terminal residue" evidence="2">
    <location>
        <position position="1"/>
    </location>
</feature>
<dbReference type="GO" id="GO:0000462">
    <property type="term" value="P:maturation of SSU-rRNA from tricistronic rRNA transcript (SSU-rRNA, 5.8S rRNA, LSU-rRNA)"/>
    <property type="evidence" value="ECO:0007669"/>
    <property type="project" value="TreeGrafter"/>
</dbReference>
<reference evidence="3" key="1">
    <citation type="journal article" date="2018" name="Nat. Microbiol.">
        <title>Leveraging single-cell genomics to expand the fungal tree of life.</title>
        <authorList>
            <person name="Ahrendt S.R."/>
            <person name="Quandt C.A."/>
            <person name="Ciobanu D."/>
            <person name="Clum A."/>
            <person name="Salamov A."/>
            <person name="Andreopoulos B."/>
            <person name="Cheng J.F."/>
            <person name="Woyke T."/>
            <person name="Pelin A."/>
            <person name="Henrissat B."/>
            <person name="Reynolds N.K."/>
            <person name="Benny G.L."/>
            <person name="Smith M.E."/>
            <person name="James T.Y."/>
            <person name="Grigoriev I.V."/>
        </authorList>
    </citation>
    <scope>NUCLEOTIDE SEQUENCE [LARGE SCALE GENOMIC DNA]</scope>
</reference>
<accession>A0A4P9Y3U6</accession>
<keyword evidence="3" id="KW-1185">Reference proteome</keyword>
<evidence type="ECO:0000313" key="3">
    <source>
        <dbReference type="Proteomes" id="UP000267251"/>
    </source>
</evidence>
<dbReference type="OrthoDB" id="203440at2759"/>
<dbReference type="InterPro" id="IPR007146">
    <property type="entry name" value="Sas10/Utp3/C1D"/>
</dbReference>